<dbReference type="SUPFAM" id="SSF52540">
    <property type="entry name" value="P-loop containing nucleoside triphosphate hydrolases"/>
    <property type="match status" value="1"/>
</dbReference>
<dbReference type="Proteomes" id="UP000179860">
    <property type="component" value="Chromosome 2"/>
</dbReference>
<dbReference type="GO" id="GO:0005737">
    <property type="term" value="C:cytoplasm"/>
    <property type="evidence" value="ECO:0007669"/>
    <property type="project" value="TreeGrafter"/>
</dbReference>
<dbReference type="GO" id="GO:0005524">
    <property type="term" value="F:ATP binding"/>
    <property type="evidence" value="ECO:0007669"/>
    <property type="project" value="UniProtKB-KW"/>
</dbReference>
<dbReference type="OrthoDB" id="9045337at2"/>
<dbReference type="EMBL" id="CP017562">
    <property type="protein sequence ID" value="APA88034.1"/>
    <property type="molecule type" value="Genomic_DNA"/>
</dbReference>
<reference evidence="5" key="2">
    <citation type="submission" date="2021-06" db="EMBL/GenBank/DDBJ databases">
        <authorList>
            <person name="Rogers T.H."/>
            <person name="Ramsay J.P."/>
            <person name="Wang P."/>
            <person name="Terpolilli J."/>
        </authorList>
    </citation>
    <scope>NUCLEOTIDE SEQUENCE [LARGE SCALE GENOMIC DNA]</scope>
    <source>
        <strain evidence="5">WSM5005</strain>
    </source>
</reference>
<dbReference type="Gene3D" id="1.10.10.10">
    <property type="entry name" value="Winged helix-like DNA-binding domain superfamily/Winged helix DNA-binding domain"/>
    <property type="match status" value="1"/>
</dbReference>
<dbReference type="Pfam" id="PF03704">
    <property type="entry name" value="BTAD"/>
    <property type="match status" value="1"/>
</dbReference>
<accession>A0A1I9YP01</accession>
<dbReference type="SMART" id="SM01043">
    <property type="entry name" value="BTAD"/>
    <property type="match status" value="1"/>
</dbReference>
<dbReference type="Gene3D" id="3.40.50.300">
    <property type="entry name" value="P-loop containing nucleotide triphosphate hydrolases"/>
    <property type="match status" value="1"/>
</dbReference>
<dbReference type="InterPro" id="IPR005158">
    <property type="entry name" value="BTAD"/>
</dbReference>
<reference evidence="5" key="1">
    <citation type="submission" date="2016-09" db="EMBL/GenBank/DDBJ databases">
        <title>The Complete Genome of Burkholderia sprentiae wsm5005.</title>
        <authorList>
            <person name="De Meyer S."/>
            <person name="Wang P."/>
            <person name="Terpolilli J."/>
        </authorList>
    </citation>
    <scope>NUCLEOTIDE SEQUENCE [LARGE SCALE GENOMIC DNA]</scope>
    <source>
        <strain evidence="5">WSM5005</strain>
    </source>
</reference>
<feature type="domain" description="Bacterial transcriptional activator" evidence="4">
    <location>
        <begin position="108"/>
        <end position="250"/>
    </location>
</feature>
<dbReference type="PANTHER" id="PTHR16305">
    <property type="entry name" value="TESTICULAR SOLUBLE ADENYLYL CYCLASE"/>
    <property type="match status" value="1"/>
</dbReference>
<dbReference type="SUPFAM" id="SSF48452">
    <property type="entry name" value="TPR-like"/>
    <property type="match status" value="1"/>
</dbReference>
<gene>
    <name evidence="5" type="ORF">BJG93_21745</name>
</gene>
<dbReference type="InterPro" id="IPR011990">
    <property type="entry name" value="TPR-like_helical_dom_sf"/>
</dbReference>
<keyword evidence="2" id="KW-0067">ATP-binding</keyword>
<proteinExistence type="predicted"/>
<evidence type="ECO:0000313" key="6">
    <source>
        <dbReference type="Proteomes" id="UP000179860"/>
    </source>
</evidence>
<evidence type="ECO:0000256" key="1">
    <source>
        <dbReference type="ARBA" id="ARBA00022741"/>
    </source>
</evidence>
<dbReference type="STRING" id="754502.BJG93_21745"/>
<feature type="compositionally biased region" description="Basic and acidic residues" evidence="3">
    <location>
        <begin position="265"/>
        <end position="288"/>
    </location>
</feature>
<sequence>MRNADAPDAPGRPLSIRLLGELEVRRDGASVPLPASRRTRALLGYLVMSDGAIHRSALCDLLWDGPDDPRAALRWSLSKLRPLVDDASQERIVANRTHVAFHAAGAFVDSQRIGALLESGTERLPVAALAEAAQLLGGDFLGGLELPGCYRFHNWCVGQRERFGRIRGAVLRSLIARLSCNVPLALQYGRELVETNPLDGSAHATLIGLLEADGRPSDADGHHRYAHELLHRELGARASAMLDDAVRRMRHTTLLRNTNEYCHRALRDENRPSTDDAGAAERSERAPTRDQQSMSPLPPLPLVGRDAERAKLDVLLAPSTAHGLTLLTGESGIGKTRLLEYFSQCASNASYRVLRGRCYEAEVIRPYGIWIDALREVAMDALEPLDQHLAPFIRPATVGTPQIQRDEGSRERFFNAVVTLLGRLCVDHRLAFVLDDLQWLDKSSGALLHFVLRRLDPELPVVFAAGARPAEMEDNRFARVLLQSLARDGRLTRVPLQPLSANEVGALIRAAGSDIRVEQALRDSGGNPLYVLELTRAKQMDREASTCTVDTLMADRLAPLDAPTRDLLSFAASIGHAFAPEQLAQLLDRALPDILSSIVELQRRGILAEATSTEFDFAHDLVRQTVYRTLSQPHRRAIHHQIARQLLAASVHDPQLHGEVVHHAMLAGDSRMTARACVEASHHCLRVFAATEARAVAERGLAHARSLPQGSERVQLEIQLLTARLVAVASSGDGYAVSMEHEFERAIHEAEALSLHADVVQGLHSLSWLTQQANDIERTRQVTIRAETAARKADAATRCKQLANTGRCLLELERDLPRARGVLQEAGVLAGRLDLRVVELMWGQALLARADGELDIGCAKLDEAVAQARAMGDHWREYQCLVWLATMKFERGAYLDVTRLAADIVAAAQKMGDSGAPFAEVISQISALRLAEGDHRMFVFEGLDALRQADDKRHLCYALNEVARACLDCRCSADASDLGRQALQAADALGSLTEKIVATALLIEAAFAADETERSNRFLSSLRELLGDKPLAPRSRAALQRLYDRYPGTTTIVQTQTH</sequence>
<evidence type="ECO:0000256" key="2">
    <source>
        <dbReference type="ARBA" id="ARBA00022840"/>
    </source>
</evidence>
<dbReference type="Pfam" id="PF13191">
    <property type="entry name" value="AAA_16"/>
    <property type="match status" value="1"/>
</dbReference>
<dbReference type="GO" id="GO:0004016">
    <property type="term" value="F:adenylate cyclase activity"/>
    <property type="evidence" value="ECO:0007669"/>
    <property type="project" value="TreeGrafter"/>
</dbReference>
<dbReference type="InterPro" id="IPR027417">
    <property type="entry name" value="P-loop_NTPase"/>
</dbReference>
<dbReference type="InterPro" id="IPR041664">
    <property type="entry name" value="AAA_16"/>
</dbReference>
<dbReference type="AlphaFoldDB" id="A0A1I9YP01"/>
<organism evidence="5 6">
    <name type="scientific">Paraburkholderia sprentiae WSM5005</name>
    <dbReference type="NCBI Taxonomy" id="754502"/>
    <lineage>
        <taxon>Bacteria</taxon>
        <taxon>Pseudomonadati</taxon>
        <taxon>Pseudomonadota</taxon>
        <taxon>Betaproteobacteria</taxon>
        <taxon>Burkholderiales</taxon>
        <taxon>Burkholderiaceae</taxon>
        <taxon>Paraburkholderia</taxon>
    </lineage>
</organism>
<evidence type="ECO:0000313" key="5">
    <source>
        <dbReference type="EMBL" id="APA88034.1"/>
    </source>
</evidence>
<protein>
    <submittedName>
        <fullName evidence="5">AAA family ATPase</fullName>
    </submittedName>
</protein>
<evidence type="ECO:0000259" key="4">
    <source>
        <dbReference type="SMART" id="SM01043"/>
    </source>
</evidence>
<name>A0A1I9YP01_9BURK</name>
<keyword evidence="6" id="KW-1185">Reference proteome</keyword>
<dbReference type="Gene3D" id="1.25.40.10">
    <property type="entry name" value="Tetratricopeptide repeat domain"/>
    <property type="match status" value="1"/>
</dbReference>
<dbReference type="PANTHER" id="PTHR16305:SF28">
    <property type="entry name" value="GUANYLATE CYCLASE DOMAIN-CONTAINING PROTEIN"/>
    <property type="match status" value="1"/>
</dbReference>
<evidence type="ECO:0000256" key="3">
    <source>
        <dbReference type="SAM" id="MobiDB-lite"/>
    </source>
</evidence>
<dbReference type="InterPro" id="IPR036388">
    <property type="entry name" value="WH-like_DNA-bd_sf"/>
</dbReference>
<keyword evidence="1" id="KW-0547">Nucleotide-binding</keyword>
<feature type="region of interest" description="Disordered" evidence="3">
    <location>
        <begin position="265"/>
        <end position="303"/>
    </location>
</feature>
<dbReference type="KEGG" id="pspw:BJG93_21745"/>